<keyword evidence="4" id="KW-0479">Metal-binding</keyword>
<dbReference type="OrthoDB" id="9796690at2"/>
<evidence type="ECO:0000256" key="6">
    <source>
        <dbReference type="ARBA" id="ARBA00022842"/>
    </source>
</evidence>
<evidence type="ECO:0000256" key="4">
    <source>
        <dbReference type="ARBA" id="ARBA00022723"/>
    </source>
</evidence>
<comment type="cofactor">
    <cofactor evidence="1">
        <name>Mg(2+)</name>
        <dbReference type="ChEBI" id="CHEBI:18420"/>
    </cofactor>
</comment>
<dbReference type="PANTHER" id="PTHR33653">
    <property type="entry name" value="RIBONUCLEASE VAPC2"/>
    <property type="match status" value="1"/>
</dbReference>
<feature type="domain" description="PIN" evidence="8">
    <location>
        <begin position="5"/>
        <end position="112"/>
    </location>
</feature>
<name>A0A378R0W9_9GAMM</name>
<dbReference type="GO" id="GO:0016787">
    <property type="term" value="F:hydrolase activity"/>
    <property type="evidence" value="ECO:0007669"/>
    <property type="project" value="UniProtKB-KW"/>
</dbReference>
<protein>
    <submittedName>
        <fullName evidence="9">tRNA(fMet)-specific endonuclease VapC</fullName>
        <ecNumber evidence="9">3.1.-.-</ecNumber>
    </submittedName>
</protein>
<evidence type="ECO:0000259" key="8">
    <source>
        <dbReference type="Pfam" id="PF01850"/>
    </source>
</evidence>
<accession>A0A378R0W9</accession>
<gene>
    <name evidence="9" type="primary">vapC_1</name>
    <name evidence="9" type="ORF">NCTC12877_00439</name>
</gene>
<keyword evidence="3" id="KW-0540">Nuclease</keyword>
<dbReference type="EC" id="3.1.-.-" evidence="9"/>
<evidence type="ECO:0000256" key="1">
    <source>
        <dbReference type="ARBA" id="ARBA00001946"/>
    </source>
</evidence>
<organism evidence="9 10">
    <name type="scientific">Moraxella caprae</name>
    <dbReference type="NCBI Taxonomy" id="90240"/>
    <lineage>
        <taxon>Bacteria</taxon>
        <taxon>Pseudomonadati</taxon>
        <taxon>Pseudomonadota</taxon>
        <taxon>Gammaproteobacteria</taxon>
        <taxon>Moraxellales</taxon>
        <taxon>Moraxellaceae</taxon>
        <taxon>Moraxella</taxon>
    </lineage>
</organism>
<evidence type="ECO:0000256" key="2">
    <source>
        <dbReference type="ARBA" id="ARBA00022649"/>
    </source>
</evidence>
<dbReference type="Proteomes" id="UP000254065">
    <property type="component" value="Unassembled WGS sequence"/>
</dbReference>
<evidence type="ECO:0000256" key="7">
    <source>
        <dbReference type="ARBA" id="ARBA00038093"/>
    </source>
</evidence>
<evidence type="ECO:0000313" key="10">
    <source>
        <dbReference type="Proteomes" id="UP000254065"/>
    </source>
</evidence>
<keyword evidence="6" id="KW-0460">Magnesium</keyword>
<dbReference type="STRING" id="1122244.GCA_000426885_01869"/>
<dbReference type="InterPro" id="IPR029060">
    <property type="entry name" value="PIN-like_dom_sf"/>
</dbReference>
<dbReference type="PANTHER" id="PTHR33653:SF1">
    <property type="entry name" value="RIBONUCLEASE VAPC2"/>
    <property type="match status" value="1"/>
</dbReference>
<dbReference type="SUPFAM" id="SSF88723">
    <property type="entry name" value="PIN domain-like"/>
    <property type="match status" value="1"/>
</dbReference>
<evidence type="ECO:0000256" key="5">
    <source>
        <dbReference type="ARBA" id="ARBA00022801"/>
    </source>
</evidence>
<dbReference type="Gene3D" id="3.40.50.1010">
    <property type="entry name" value="5'-nuclease"/>
    <property type="match status" value="1"/>
</dbReference>
<keyword evidence="2" id="KW-1277">Toxin-antitoxin system</keyword>
<keyword evidence="5 9" id="KW-0378">Hydrolase</keyword>
<proteinExistence type="inferred from homology"/>
<dbReference type="CDD" id="cd18736">
    <property type="entry name" value="PIN_CcVapC1-like"/>
    <property type="match status" value="1"/>
</dbReference>
<comment type="similarity">
    <text evidence="7">Belongs to the PINc/VapC protein family.</text>
</comment>
<dbReference type="GO" id="GO:0004519">
    <property type="term" value="F:endonuclease activity"/>
    <property type="evidence" value="ECO:0007669"/>
    <property type="project" value="UniProtKB-KW"/>
</dbReference>
<dbReference type="InterPro" id="IPR002716">
    <property type="entry name" value="PIN_dom"/>
</dbReference>
<dbReference type="AlphaFoldDB" id="A0A378R0W9"/>
<dbReference type="Pfam" id="PF01850">
    <property type="entry name" value="PIN"/>
    <property type="match status" value="1"/>
</dbReference>
<reference evidence="9 10" key="1">
    <citation type="submission" date="2018-06" db="EMBL/GenBank/DDBJ databases">
        <authorList>
            <consortium name="Pathogen Informatics"/>
            <person name="Doyle S."/>
        </authorList>
    </citation>
    <scope>NUCLEOTIDE SEQUENCE [LARGE SCALE GENOMIC DNA]</scope>
    <source>
        <strain evidence="9 10">NCTC12877</strain>
    </source>
</reference>
<dbReference type="GO" id="GO:0046872">
    <property type="term" value="F:metal ion binding"/>
    <property type="evidence" value="ECO:0007669"/>
    <property type="project" value="UniProtKB-KW"/>
</dbReference>
<sequence length="126" mass="14097">MSPKYMLDTNMCIFLMKNTPKAVVERFSQHFVGEIVMSAITWAELQRGLGIYQSQADFDKLSAVIKVVPFDDKAGEMFGKMMQAGKFKACFDTLIACHALSLGLTIVTNNVDDFEGFGLVIEDWTK</sequence>
<keyword evidence="10" id="KW-1185">Reference proteome</keyword>
<keyword evidence="9" id="KW-0255">Endonuclease</keyword>
<evidence type="ECO:0000313" key="9">
    <source>
        <dbReference type="EMBL" id="STZ07470.1"/>
    </source>
</evidence>
<dbReference type="InterPro" id="IPR050556">
    <property type="entry name" value="Type_II_TA_system_RNase"/>
</dbReference>
<dbReference type="EMBL" id="UGQB01000004">
    <property type="protein sequence ID" value="STZ07470.1"/>
    <property type="molecule type" value="Genomic_DNA"/>
</dbReference>
<evidence type="ECO:0000256" key="3">
    <source>
        <dbReference type="ARBA" id="ARBA00022722"/>
    </source>
</evidence>